<evidence type="ECO:0000313" key="1">
    <source>
        <dbReference type="EMBL" id="UFD97993.1"/>
    </source>
</evidence>
<accession>A0AAE8YF91</accession>
<sequence>MSNGWNWIEEGERISAESRRLAGLTEEVRAESIVFPEAMVYEGELDALKAAVATRPARPCREDGFCDAVYRENDIGGEARHIVGLLAKVVGVKLGPNPLDGNVWSPANMMRVVEAAQELAGEHEVLRKELHDRDTNDVKTVAALREALAHLGEGV</sequence>
<dbReference type="GeneID" id="77947821"/>
<dbReference type="RefSeq" id="YP_010671568.1">
    <property type="nucleotide sequence ID" value="NC_070968.1"/>
</dbReference>
<dbReference type="Proteomes" id="UP000827624">
    <property type="component" value="Segment"/>
</dbReference>
<evidence type="ECO:0000313" key="2">
    <source>
        <dbReference type="Proteomes" id="UP000827624"/>
    </source>
</evidence>
<name>A0AAE8YF91_9CAUD</name>
<dbReference type="EMBL" id="OK412919">
    <property type="protein sequence ID" value="UFD97993.1"/>
    <property type="molecule type" value="Genomic_DNA"/>
</dbReference>
<reference evidence="1" key="1">
    <citation type="submission" date="2021-10" db="EMBL/GenBank/DDBJ databases">
        <title>Bacteriophage attack leads to shedding of the bacterial cell wall.</title>
        <authorList>
            <person name="Ongenae V."/>
            <person name="Claessen D."/>
            <person name="Briegel A."/>
        </authorList>
    </citation>
    <scope>NUCLEOTIDE SEQUENCE</scope>
</reference>
<proteinExistence type="predicted"/>
<protein>
    <submittedName>
        <fullName evidence="1">Uncharacterized protein</fullName>
    </submittedName>
</protein>
<dbReference type="KEGG" id="vg:77947821"/>
<keyword evidence="2" id="KW-1185">Reference proteome</keyword>
<organism evidence="1 2">
    <name type="scientific">Streptomyces phage Pablito</name>
    <dbReference type="NCBI Taxonomy" id="2894593"/>
    <lineage>
        <taxon>Viruses</taxon>
        <taxon>Duplodnaviria</taxon>
        <taxon>Heunggongvirae</taxon>
        <taxon>Uroviricota</taxon>
        <taxon>Caudoviricetes</taxon>
        <taxon>Arquatrovirinae</taxon>
        <taxon>Janusvirus</taxon>
        <taxon>Janusvirus pablito</taxon>
    </lineage>
</organism>